<dbReference type="PATRIC" id="fig|83552.4.peg.2255"/>
<organism evidence="1 2">
    <name type="scientific">Parachlamydia acanthamoebae</name>
    <dbReference type="NCBI Taxonomy" id="83552"/>
    <lineage>
        <taxon>Bacteria</taxon>
        <taxon>Pseudomonadati</taxon>
        <taxon>Chlamydiota</taxon>
        <taxon>Chlamydiia</taxon>
        <taxon>Parachlamydiales</taxon>
        <taxon>Parachlamydiaceae</taxon>
        <taxon>Parachlamydia</taxon>
    </lineage>
</organism>
<gene>
    <name evidence="1" type="ORF">DB43_AA00330</name>
</gene>
<evidence type="ECO:0000313" key="2">
    <source>
        <dbReference type="Proteomes" id="UP000031307"/>
    </source>
</evidence>
<comment type="caution">
    <text evidence="1">The sequence shown here is derived from an EMBL/GenBank/DDBJ whole genome shotgun (WGS) entry which is preliminary data.</text>
</comment>
<dbReference type="EMBL" id="JSAM01000111">
    <property type="protein sequence ID" value="KIA76608.1"/>
    <property type="molecule type" value="Genomic_DNA"/>
</dbReference>
<sequence>MEKLQMAFVNEECEFFLQRDYEHLAWRSQLKSGDILRVNGKEIVLGERIGEKSRGFDRTIHFAIQGDKQKIVSIPINEAILGTRKCLSKEEGYVLRMPEVFEIDASGAYAIMERLADPLDLNWLSQRDQFAKEDEDRVGALATVINWLHEKKISPANLSPRHLMFSASGELKTLKLILKTACFDINMLQAFVLKCSAGNFRVFQHLMEASNLRKDPYGKFYKQIISISLDENIEFPEDQAKFVIDPCVEFYKQIIGISLEGNIEFDEDPAKFVKELAKKDPLIDSNAIKRALKLVEEIIKPQKCIEKVKQINQLKLDILILMVFAEDPAKFVKYLARQNSIIDPSVIKRAIMLVEEVKELQTKCIEKVQQNKQLKRDDLVLRVSNEILRQYKISNALGVIWPSLADHVQEAIFKNEEALTATEAALAAGRERRRQLSSARRELNFS</sequence>
<protein>
    <submittedName>
        <fullName evidence="1">Uncharacterized protein</fullName>
    </submittedName>
</protein>
<proteinExistence type="predicted"/>
<name>A0A0C1E962_9BACT</name>
<dbReference type="AlphaFoldDB" id="A0A0C1E962"/>
<accession>A0A0C1E962</accession>
<dbReference type="Proteomes" id="UP000031307">
    <property type="component" value="Unassembled WGS sequence"/>
</dbReference>
<reference evidence="1 2" key="1">
    <citation type="journal article" date="2014" name="Mol. Biol. Evol.">
        <title>Massive expansion of Ubiquitination-related gene families within the Chlamydiae.</title>
        <authorList>
            <person name="Domman D."/>
            <person name="Collingro A."/>
            <person name="Lagkouvardos I."/>
            <person name="Gehre L."/>
            <person name="Weinmaier T."/>
            <person name="Rattei T."/>
            <person name="Subtil A."/>
            <person name="Horn M."/>
        </authorList>
    </citation>
    <scope>NUCLEOTIDE SEQUENCE [LARGE SCALE GENOMIC DNA]</scope>
    <source>
        <strain evidence="1 2">OEW1</strain>
    </source>
</reference>
<evidence type="ECO:0000313" key="1">
    <source>
        <dbReference type="EMBL" id="KIA76608.1"/>
    </source>
</evidence>